<accession>A0A8H3WTC8</accession>
<evidence type="ECO:0000313" key="3">
    <source>
        <dbReference type="Proteomes" id="UP000434172"/>
    </source>
</evidence>
<protein>
    <submittedName>
        <fullName evidence="2">Uncharacterized protein</fullName>
    </submittedName>
</protein>
<keyword evidence="3" id="KW-1185">Reference proteome</keyword>
<organism evidence="2 3">
    <name type="scientific">Colletotrichum asianum</name>
    <dbReference type="NCBI Taxonomy" id="702518"/>
    <lineage>
        <taxon>Eukaryota</taxon>
        <taxon>Fungi</taxon>
        <taxon>Dikarya</taxon>
        <taxon>Ascomycota</taxon>
        <taxon>Pezizomycotina</taxon>
        <taxon>Sordariomycetes</taxon>
        <taxon>Hypocreomycetidae</taxon>
        <taxon>Glomerellales</taxon>
        <taxon>Glomerellaceae</taxon>
        <taxon>Colletotrichum</taxon>
        <taxon>Colletotrichum gloeosporioides species complex</taxon>
    </lineage>
</organism>
<proteinExistence type="predicted"/>
<feature type="non-terminal residue" evidence="2">
    <location>
        <position position="1"/>
    </location>
</feature>
<sequence length="107" mass="12107">PWAWPCSWSAGWPHVISSRSRRRSRLTAATRRGKQDRHPRQKTKASIARARYRSRGVPLARFPQPNRRRLADGIHHDLLLGMHRLPVGCAVIDDSTSCPSQMCGCIA</sequence>
<dbReference type="Proteomes" id="UP000434172">
    <property type="component" value="Unassembled WGS sequence"/>
</dbReference>
<comment type="caution">
    <text evidence="2">The sequence shown here is derived from an EMBL/GenBank/DDBJ whole genome shotgun (WGS) entry which is preliminary data.</text>
</comment>
<dbReference type="AlphaFoldDB" id="A0A8H3WTC8"/>
<feature type="compositionally biased region" description="Basic residues" evidence="1">
    <location>
        <begin position="20"/>
        <end position="43"/>
    </location>
</feature>
<evidence type="ECO:0000256" key="1">
    <source>
        <dbReference type="SAM" id="MobiDB-lite"/>
    </source>
</evidence>
<feature type="region of interest" description="Disordered" evidence="1">
    <location>
        <begin position="20"/>
        <end position="47"/>
    </location>
</feature>
<name>A0A8H3WTC8_9PEZI</name>
<evidence type="ECO:0000313" key="2">
    <source>
        <dbReference type="EMBL" id="KAF0331776.1"/>
    </source>
</evidence>
<dbReference type="EMBL" id="WOWK01000002">
    <property type="protein sequence ID" value="KAF0331776.1"/>
    <property type="molecule type" value="Genomic_DNA"/>
</dbReference>
<reference evidence="2 3" key="1">
    <citation type="submission" date="2019-12" db="EMBL/GenBank/DDBJ databases">
        <title>A genome sequence resource for the geographically widespread anthracnose pathogen Colletotrichum asianum.</title>
        <authorList>
            <person name="Meng Y."/>
        </authorList>
    </citation>
    <scope>NUCLEOTIDE SEQUENCE [LARGE SCALE GENOMIC DNA]</scope>
    <source>
        <strain evidence="2 3">ICMP 18580</strain>
    </source>
</reference>
<gene>
    <name evidence="2" type="ORF">GQ607_000896</name>
</gene>